<feature type="transmembrane region" description="Helical" evidence="5">
    <location>
        <begin position="66"/>
        <end position="82"/>
    </location>
</feature>
<feature type="transmembrane region" description="Helical" evidence="5">
    <location>
        <begin position="87"/>
        <end position="105"/>
    </location>
</feature>
<evidence type="ECO:0000313" key="6">
    <source>
        <dbReference type="EMBL" id="PYE17965.1"/>
    </source>
</evidence>
<reference evidence="6 7" key="1">
    <citation type="submission" date="2018-06" db="EMBL/GenBank/DDBJ databases">
        <title>Genomic Encyclopedia of Type Strains, Phase IV (KMG-IV): sequencing the most valuable type-strain genomes for metagenomic binning, comparative biology and taxonomic classification.</title>
        <authorList>
            <person name="Goeker M."/>
        </authorList>
    </citation>
    <scope>NUCLEOTIDE SEQUENCE [LARGE SCALE GENOMIC DNA]</scope>
    <source>
        <strain evidence="6 7">DSM 45521</strain>
    </source>
</reference>
<name>A0A318RR20_WILLI</name>
<feature type="transmembrane region" description="Helical" evidence="5">
    <location>
        <begin position="25"/>
        <end position="46"/>
    </location>
</feature>
<evidence type="ECO:0000256" key="3">
    <source>
        <dbReference type="ARBA" id="ARBA00022989"/>
    </source>
</evidence>
<dbReference type="InterPro" id="IPR032808">
    <property type="entry name" value="DoxX"/>
</dbReference>
<keyword evidence="2 5" id="KW-0812">Transmembrane</keyword>
<protein>
    <submittedName>
        <fullName evidence="6">DoxX-like protein</fullName>
    </submittedName>
</protein>
<dbReference type="GO" id="GO:0016020">
    <property type="term" value="C:membrane"/>
    <property type="evidence" value="ECO:0007669"/>
    <property type="project" value="UniProtKB-SubCell"/>
</dbReference>
<gene>
    <name evidence="6" type="ORF">DFR67_105110</name>
</gene>
<comment type="caution">
    <text evidence="6">The sequence shown here is derived from an EMBL/GenBank/DDBJ whole genome shotgun (WGS) entry which is preliminary data.</text>
</comment>
<dbReference type="Proteomes" id="UP000247591">
    <property type="component" value="Unassembled WGS sequence"/>
</dbReference>
<dbReference type="EMBL" id="QJSP01000005">
    <property type="protein sequence ID" value="PYE17965.1"/>
    <property type="molecule type" value="Genomic_DNA"/>
</dbReference>
<dbReference type="AlphaFoldDB" id="A0A318RR20"/>
<keyword evidence="3 5" id="KW-1133">Transmembrane helix</keyword>
<evidence type="ECO:0000256" key="2">
    <source>
        <dbReference type="ARBA" id="ARBA00022692"/>
    </source>
</evidence>
<organism evidence="6 7">
    <name type="scientific">Williamsia limnetica</name>
    <dbReference type="NCBI Taxonomy" id="882452"/>
    <lineage>
        <taxon>Bacteria</taxon>
        <taxon>Bacillati</taxon>
        <taxon>Actinomycetota</taxon>
        <taxon>Actinomycetes</taxon>
        <taxon>Mycobacteriales</taxon>
        <taxon>Nocardiaceae</taxon>
        <taxon>Williamsia</taxon>
    </lineage>
</organism>
<evidence type="ECO:0000256" key="1">
    <source>
        <dbReference type="ARBA" id="ARBA00004141"/>
    </source>
</evidence>
<proteinExistence type="predicted"/>
<evidence type="ECO:0000313" key="7">
    <source>
        <dbReference type="Proteomes" id="UP000247591"/>
    </source>
</evidence>
<feature type="transmembrane region" description="Helical" evidence="5">
    <location>
        <begin position="111"/>
        <end position="131"/>
    </location>
</feature>
<accession>A0A318RR20</accession>
<dbReference type="Pfam" id="PF13564">
    <property type="entry name" value="DoxX_2"/>
    <property type="match status" value="1"/>
</dbReference>
<dbReference type="RefSeq" id="WP_110469348.1">
    <property type="nucleotide sequence ID" value="NZ_QJSP01000005.1"/>
</dbReference>
<comment type="subcellular location">
    <subcellularLocation>
        <location evidence="1">Membrane</location>
        <topology evidence="1">Multi-pass membrane protein</topology>
    </subcellularLocation>
</comment>
<dbReference type="OrthoDB" id="9811373at2"/>
<keyword evidence="4 5" id="KW-0472">Membrane</keyword>
<sequence length="145" mass="15042">MTTAANHEATAAPTSAPAISRRAHLAGWIVTGIISALLLVDAVSHILMPQGVKDASYDLGFTDGDILAMGLVLLGCLALYLFPRTAILGAVLLTGYFGGAVTALMVSEESFAAGVFMPILAGAIVWAGLWLRSATVRSILPLHHS</sequence>
<evidence type="ECO:0000256" key="4">
    <source>
        <dbReference type="ARBA" id="ARBA00023136"/>
    </source>
</evidence>
<keyword evidence="7" id="KW-1185">Reference proteome</keyword>
<evidence type="ECO:0000256" key="5">
    <source>
        <dbReference type="SAM" id="Phobius"/>
    </source>
</evidence>